<gene>
    <name evidence="7" type="primary">fimA_11</name>
    <name evidence="7" type="ORF">NCTC13193_03936</name>
</gene>
<dbReference type="InterPro" id="IPR036937">
    <property type="entry name" value="Adhesion_dom_fimbrial_sf"/>
</dbReference>
<name>A0A3S5F2V6_SERFO</name>
<evidence type="ECO:0000256" key="4">
    <source>
        <dbReference type="ARBA" id="ARBA00023263"/>
    </source>
</evidence>
<dbReference type="Gene3D" id="2.60.40.1090">
    <property type="entry name" value="Fimbrial-type adhesion domain"/>
    <property type="match status" value="1"/>
</dbReference>
<proteinExistence type="inferred from homology"/>
<keyword evidence="4" id="KW-0281">Fimbrium</keyword>
<feature type="chain" id="PRO_5018581290" evidence="5">
    <location>
        <begin position="25"/>
        <end position="335"/>
    </location>
</feature>
<evidence type="ECO:0000256" key="5">
    <source>
        <dbReference type="SAM" id="SignalP"/>
    </source>
</evidence>
<dbReference type="EMBL" id="LR134492">
    <property type="protein sequence ID" value="VEI73015.1"/>
    <property type="molecule type" value="Genomic_DNA"/>
</dbReference>
<protein>
    <submittedName>
        <fullName evidence="7">Type-1A pilin</fullName>
    </submittedName>
</protein>
<dbReference type="Gene3D" id="2.60.40.3310">
    <property type="match status" value="1"/>
</dbReference>
<evidence type="ECO:0000313" key="8">
    <source>
        <dbReference type="Proteomes" id="UP000270487"/>
    </source>
</evidence>
<dbReference type="PANTHER" id="PTHR33420:SF12">
    <property type="entry name" value="FIMBRIN-LIKE PROTEIN FIMI-RELATED"/>
    <property type="match status" value="1"/>
</dbReference>
<dbReference type="Pfam" id="PF00419">
    <property type="entry name" value="Fimbrial"/>
    <property type="match status" value="1"/>
</dbReference>
<dbReference type="InterPro" id="IPR008966">
    <property type="entry name" value="Adhesion_dom_sf"/>
</dbReference>
<keyword evidence="3 5" id="KW-0732">Signal</keyword>
<dbReference type="PROSITE" id="PS51257">
    <property type="entry name" value="PROKAR_LIPOPROTEIN"/>
    <property type="match status" value="1"/>
</dbReference>
<dbReference type="SUPFAM" id="SSF49401">
    <property type="entry name" value="Bacterial adhesins"/>
    <property type="match status" value="1"/>
</dbReference>
<reference evidence="7 8" key="1">
    <citation type="submission" date="2018-12" db="EMBL/GenBank/DDBJ databases">
        <authorList>
            <consortium name="Pathogen Informatics"/>
        </authorList>
    </citation>
    <scope>NUCLEOTIDE SEQUENCE [LARGE SCALE GENOMIC DNA]</scope>
    <source>
        <strain evidence="7 8">NCTC13193</strain>
    </source>
</reference>
<comment type="subcellular location">
    <subcellularLocation>
        <location evidence="1">Fimbrium</location>
    </subcellularLocation>
</comment>
<organism evidence="7 8">
    <name type="scientific">Serratia fonticola</name>
    <dbReference type="NCBI Taxonomy" id="47917"/>
    <lineage>
        <taxon>Bacteria</taxon>
        <taxon>Pseudomonadati</taxon>
        <taxon>Pseudomonadota</taxon>
        <taxon>Gammaproteobacteria</taxon>
        <taxon>Enterobacterales</taxon>
        <taxon>Yersiniaceae</taxon>
        <taxon>Serratia</taxon>
    </lineage>
</organism>
<sequence length="335" mass="33971">MKNTVKMMGGVLFLYSTHAWSFFACNTESTGVTINAPTLVVQRDLPVGARLAAPDFTSPITLLFSCPEGRTYPTGGQNLGVKATTTFSGMVAGGGARIYKTNLPGLGIQLGGTLAAGAPGQGWVGRAGNIDGNVNQGAFSFTDSVLRSASAGAAVTFYKIGDMSSGVLTQQVGSMILGQAGNWAQPEVPVNITGMSVTVLACSLTTPTVAAPLGNVYATAFTGVGSTTGNVDFNLGLNCAAGTKVNVTMNGIQNTDTANTSVLALTGAGSAGVAKGVGAQILYNNTPLNIGSSLLLKTAAGGIETFPFKARYYQTLSNVLPGSANATATLNITYL</sequence>
<evidence type="ECO:0000256" key="3">
    <source>
        <dbReference type="ARBA" id="ARBA00022729"/>
    </source>
</evidence>
<evidence type="ECO:0000256" key="1">
    <source>
        <dbReference type="ARBA" id="ARBA00004561"/>
    </source>
</evidence>
<feature type="signal peptide" evidence="5">
    <location>
        <begin position="1"/>
        <end position="24"/>
    </location>
</feature>
<dbReference type="InterPro" id="IPR050263">
    <property type="entry name" value="Bact_Fimbrial_Adh_Pro"/>
</dbReference>
<comment type="similarity">
    <text evidence="2">Belongs to the fimbrial protein family.</text>
</comment>
<dbReference type="PANTHER" id="PTHR33420">
    <property type="entry name" value="FIMBRIAL SUBUNIT ELFA-RELATED"/>
    <property type="match status" value="1"/>
</dbReference>
<dbReference type="InterPro" id="IPR000259">
    <property type="entry name" value="Adhesion_dom_fimbrial"/>
</dbReference>
<dbReference type="RefSeq" id="WP_164721907.1">
    <property type="nucleotide sequence ID" value="NZ_JAENMN010000013.1"/>
</dbReference>
<dbReference type="AlphaFoldDB" id="A0A3S5F2V6"/>
<dbReference type="GO" id="GO:0043709">
    <property type="term" value="P:cell adhesion involved in single-species biofilm formation"/>
    <property type="evidence" value="ECO:0007669"/>
    <property type="project" value="TreeGrafter"/>
</dbReference>
<evidence type="ECO:0000313" key="7">
    <source>
        <dbReference type="EMBL" id="VEI73015.1"/>
    </source>
</evidence>
<evidence type="ECO:0000256" key="2">
    <source>
        <dbReference type="ARBA" id="ARBA00006671"/>
    </source>
</evidence>
<accession>A0A3S5F2V6</accession>
<dbReference type="GO" id="GO:0009289">
    <property type="term" value="C:pilus"/>
    <property type="evidence" value="ECO:0007669"/>
    <property type="project" value="UniProtKB-SubCell"/>
</dbReference>
<evidence type="ECO:0000259" key="6">
    <source>
        <dbReference type="Pfam" id="PF00419"/>
    </source>
</evidence>
<dbReference type="Proteomes" id="UP000270487">
    <property type="component" value="Chromosome"/>
</dbReference>
<feature type="domain" description="Fimbrial-type adhesion" evidence="6">
    <location>
        <begin position="201"/>
        <end position="334"/>
    </location>
</feature>